<evidence type="ECO:0000313" key="4">
    <source>
        <dbReference type="Proteomes" id="UP000612055"/>
    </source>
</evidence>
<dbReference type="AlphaFoldDB" id="A0A836BNX6"/>
<reference evidence="3" key="1">
    <citation type="journal article" date="2020" name="bioRxiv">
        <title>Comparative genomics of Chlamydomonas.</title>
        <authorList>
            <person name="Craig R.J."/>
            <person name="Hasan A.R."/>
            <person name="Ness R.W."/>
            <person name="Keightley P.D."/>
        </authorList>
    </citation>
    <scope>NUCLEOTIDE SEQUENCE</scope>
    <source>
        <strain evidence="3">CCAP 11/70</strain>
    </source>
</reference>
<feature type="compositionally biased region" description="Acidic residues" evidence="2">
    <location>
        <begin position="1145"/>
        <end position="1166"/>
    </location>
</feature>
<dbReference type="EMBL" id="JAEHOE010000182">
    <property type="protein sequence ID" value="KAG2483297.1"/>
    <property type="molecule type" value="Genomic_DNA"/>
</dbReference>
<keyword evidence="4" id="KW-1185">Reference proteome</keyword>
<feature type="compositionally biased region" description="Low complexity" evidence="2">
    <location>
        <begin position="818"/>
        <end position="829"/>
    </location>
</feature>
<organism evidence="3 4">
    <name type="scientific">Edaphochlamys debaryana</name>
    <dbReference type="NCBI Taxonomy" id="47281"/>
    <lineage>
        <taxon>Eukaryota</taxon>
        <taxon>Viridiplantae</taxon>
        <taxon>Chlorophyta</taxon>
        <taxon>core chlorophytes</taxon>
        <taxon>Chlorophyceae</taxon>
        <taxon>CS clade</taxon>
        <taxon>Chlamydomonadales</taxon>
        <taxon>Chlamydomonadales incertae sedis</taxon>
        <taxon>Edaphochlamys</taxon>
    </lineage>
</organism>
<name>A0A836BNX6_9CHLO</name>
<feature type="compositionally biased region" description="Pro residues" evidence="2">
    <location>
        <begin position="830"/>
        <end position="863"/>
    </location>
</feature>
<accession>A0A836BNX6</accession>
<feature type="region of interest" description="Disordered" evidence="2">
    <location>
        <begin position="1084"/>
        <end position="1166"/>
    </location>
</feature>
<feature type="compositionally biased region" description="Gly residues" evidence="2">
    <location>
        <begin position="874"/>
        <end position="884"/>
    </location>
</feature>
<proteinExistence type="predicted"/>
<feature type="compositionally biased region" description="Basic and acidic residues" evidence="2">
    <location>
        <begin position="670"/>
        <end position="680"/>
    </location>
</feature>
<feature type="region of interest" description="Disordered" evidence="2">
    <location>
        <begin position="670"/>
        <end position="700"/>
    </location>
</feature>
<feature type="compositionally biased region" description="Pro residues" evidence="2">
    <location>
        <begin position="690"/>
        <end position="699"/>
    </location>
</feature>
<comment type="caution">
    <text evidence="3">The sequence shown here is derived from an EMBL/GenBank/DDBJ whole genome shotgun (WGS) entry which is preliminary data.</text>
</comment>
<feature type="compositionally biased region" description="Pro residues" evidence="2">
    <location>
        <begin position="285"/>
        <end position="297"/>
    </location>
</feature>
<sequence>MAISFFRAVADTRRALRAAVEDLADAQEIRAELAPAQERIRAAWNDRSRYLPPGALEQAGDGDLTVTEVDLVGRHVGLVLLRPGIVRDPASMLAATLGSPGLVDPDPSATSPVLFDVRRSNPHGRLLADTPVHCVAVLARGTDEPPIPSTLLRSRAPPVSQGLGWLNVDMERSFVFAILDPYVDAQRMTHLPGVALYVDHEGAFVHHEIVALSGGAAALLGTLVSVRDSLDRSRLITPVPAGLLDVLLIGARAARNLSDIRADRPFDAPQRAVLAGVWQPPANLFPPAPAANPPPGPGAAVAIGPTEPTAPEHAQQPWTRAPQPARPASAPVSRGGRGGGRTPGARRPAGGKSAGSTPRHGPATTAKRSRTESVDDDGGASALGPTDTQGDAKRRRTSKPSSKFQMPCLRMPVATAADVRTHLEASLSDVAAAVASLPADGQPVQPAMVPAFSEKDARTFRVLSYPGRLFDYTELTMVDMESCCAQLHFLQQQLDTPAIAGLPLPGGTFRTMGDAAAAIAKQLKTENMLCIAWTTRAEEAEWAAAKSFADADPQQSPEDAAYATNRRMGMVNVGTNTRIFARLLADACPLPASREFVKQHTQLFGQTTIARLPVASAFSAAGRCGCLMSIVPPYVGIGLELPSGRDPAHVRPWDGYRGGEDADIGFVEADRRDKERETARKAGRSTKAAIPPPEEPPGPADKHRVLCLCGFCMDRTYANGDMFSVANTHDFSVLHSCTSEQRFQNAQFVLPIPEGAAAMRDLYGSDEGAAAAESDAAAAAETGGLMAIDGAAAAQTAPTAARSAATAAGRGNTSGVDSAAAEAPTATPSAPGPPQHGPRPPLPPPPPTQPPPPPPQPPAPPSPVVMDTDAGAVSGAGTGTGAGASAGPSTGTGPSTSAVATAAAAPTGAESAAVPARALVCAAAVSTKRQQELAPFFVPARPAVIPAALYDASSSACSAAFHAAQRAHGSGSGRDPPSAWVGVALAGLLRLVCAPVLAGALGDSVGDGPAGPYVKRMHDEPDGVPFAVQLLLVAAGYFDVGSGKSPPGWAPLVPQLRALLRALTAAGWPLMAVAPKPKAAASGAAAAGERGANPRRRPLAPRAAAGKGQARRRGAERAAATQAEINLADESSEGSSEGGGANEDGVVDEEEDEEEEGEEYEEDDEE</sequence>
<feature type="region of interest" description="Disordered" evidence="2">
    <location>
        <begin position="285"/>
        <end position="406"/>
    </location>
</feature>
<feature type="compositionally biased region" description="Low complexity" evidence="2">
    <location>
        <begin position="320"/>
        <end position="334"/>
    </location>
</feature>
<protein>
    <submittedName>
        <fullName evidence="3">Uncharacterized protein</fullName>
    </submittedName>
</protein>
<dbReference type="PANTHER" id="PTHR13037:SF24">
    <property type="entry name" value="POLYCOMB PROTEIN PCL-RELATED"/>
    <property type="match status" value="1"/>
</dbReference>
<dbReference type="Proteomes" id="UP000612055">
    <property type="component" value="Unassembled WGS sequence"/>
</dbReference>
<gene>
    <name evidence="3" type="ORF">HYH03_017844</name>
</gene>
<evidence type="ECO:0000256" key="1">
    <source>
        <dbReference type="ARBA" id="ARBA00022581"/>
    </source>
</evidence>
<feature type="compositionally biased region" description="Low complexity" evidence="2">
    <location>
        <begin position="885"/>
        <end position="898"/>
    </location>
</feature>
<dbReference type="PANTHER" id="PTHR13037">
    <property type="entry name" value="FORMIN"/>
    <property type="match status" value="1"/>
</dbReference>
<feature type="region of interest" description="Disordered" evidence="2">
    <location>
        <begin position="803"/>
        <end position="898"/>
    </location>
</feature>
<evidence type="ECO:0000256" key="2">
    <source>
        <dbReference type="SAM" id="MobiDB-lite"/>
    </source>
</evidence>
<evidence type="ECO:0000313" key="3">
    <source>
        <dbReference type="EMBL" id="KAG2483297.1"/>
    </source>
</evidence>
<keyword evidence="1" id="KW-0945">Host-virus interaction</keyword>